<dbReference type="InterPro" id="IPR006966">
    <property type="entry name" value="Peroxin-3"/>
</dbReference>
<comment type="function">
    <text evidence="4">Involved in peroxisome biosynthesis and integrity. Assembles membrane vesicles before the matrix proteins are translocated. As a docking factor for PEX19, is necessary for the import of peroxisomal membrane proteins in the peroxisomes.</text>
</comment>
<sequence length="362" mass="40446">METAWRAYEFLKRNRGKILVAGTVTGGVLLAKHLYNSQQREPETPHVDSEQVASARCQYVFDSNHRSCETKIVELIPSIRNLLENYYNVEYLITMLRSETLNQTEKVEIWGKLKVLSIARVVAAAYSYTALVHVMKCQMSIVSAGIYRTMQSASSRPQNSGWLSYLPESVSSQLLGNDSLSEAPSHTAQEVFLRCIHYFTSTGISQLFEAVHNMTSEAVKDVDLTAKFTSTEVNSIFTNLFTQLEALDLAKFVVPGFGENARLNELLVRLVVIIQSEKFQNNLRNSLDPFLDTAMASIIVAHGTSEAKPLAKIIPTIADAFFHVAAADFDSPVQNSICSSELYRLSKDVYNANILDCTNPRR</sequence>
<dbReference type="GO" id="GO:0045046">
    <property type="term" value="P:protein import into peroxisome membrane"/>
    <property type="evidence" value="ECO:0007669"/>
    <property type="project" value="TreeGrafter"/>
</dbReference>
<evidence type="ECO:0000256" key="4">
    <source>
        <dbReference type="ARBA" id="ARBA00025338"/>
    </source>
</evidence>
<name>A0A1I8A4Y1_9BILA</name>
<evidence type="ECO:0000256" key="1">
    <source>
        <dbReference type="ARBA" id="ARBA00011494"/>
    </source>
</evidence>
<proteinExistence type="predicted"/>
<dbReference type="GO" id="GO:0005778">
    <property type="term" value="C:peroxisomal membrane"/>
    <property type="evidence" value="ECO:0007669"/>
    <property type="project" value="InterPro"/>
</dbReference>
<reference evidence="7" key="1">
    <citation type="submission" date="2016-11" db="UniProtKB">
        <authorList>
            <consortium name="WormBaseParasite"/>
        </authorList>
    </citation>
    <scope>IDENTIFICATION</scope>
</reference>
<evidence type="ECO:0000256" key="5">
    <source>
        <dbReference type="ARBA" id="ARBA00029630"/>
    </source>
</evidence>
<organism evidence="6 7">
    <name type="scientific">Steinernema glaseri</name>
    <dbReference type="NCBI Taxonomy" id="37863"/>
    <lineage>
        <taxon>Eukaryota</taxon>
        <taxon>Metazoa</taxon>
        <taxon>Ecdysozoa</taxon>
        <taxon>Nematoda</taxon>
        <taxon>Chromadorea</taxon>
        <taxon>Rhabditida</taxon>
        <taxon>Tylenchina</taxon>
        <taxon>Panagrolaimomorpha</taxon>
        <taxon>Strongyloidoidea</taxon>
        <taxon>Steinernematidae</taxon>
        <taxon>Steinernema</taxon>
    </lineage>
</organism>
<accession>A0A1I8A4Y1</accession>
<dbReference type="WBParaSite" id="L893_g329.t1">
    <property type="protein sequence ID" value="L893_g329.t1"/>
    <property type="gene ID" value="L893_g329"/>
</dbReference>
<dbReference type="GO" id="GO:0030674">
    <property type="term" value="F:protein-macromolecule adaptor activity"/>
    <property type="evidence" value="ECO:0007669"/>
    <property type="project" value="TreeGrafter"/>
</dbReference>
<comment type="subunit">
    <text evidence="1">Interacts with PEX19.</text>
</comment>
<evidence type="ECO:0000313" key="7">
    <source>
        <dbReference type="WBParaSite" id="L893_g329.t1"/>
    </source>
</evidence>
<dbReference type="Proteomes" id="UP000095287">
    <property type="component" value="Unplaced"/>
</dbReference>
<keyword evidence="6" id="KW-1185">Reference proteome</keyword>
<evidence type="ECO:0000313" key="6">
    <source>
        <dbReference type="Proteomes" id="UP000095287"/>
    </source>
</evidence>
<dbReference type="AlphaFoldDB" id="A0A1I8A4Y1"/>
<evidence type="ECO:0000256" key="2">
    <source>
        <dbReference type="ARBA" id="ARBA00014294"/>
    </source>
</evidence>
<dbReference type="PANTHER" id="PTHR28080:SF1">
    <property type="entry name" value="PEROXISOMAL BIOGENESIS FACTOR 3"/>
    <property type="match status" value="1"/>
</dbReference>
<evidence type="ECO:0000256" key="3">
    <source>
        <dbReference type="ARBA" id="ARBA00022593"/>
    </source>
</evidence>
<dbReference type="PANTHER" id="PTHR28080">
    <property type="entry name" value="PEROXISOMAL BIOGENESIS FACTOR 3"/>
    <property type="match status" value="1"/>
</dbReference>
<protein>
    <recommendedName>
        <fullName evidence="2">Peroxisomal biogenesis factor 3</fullName>
    </recommendedName>
    <alternativeName>
        <fullName evidence="5">Peroxisomal assembly protein PEX3</fullName>
    </alternativeName>
</protein>
<keyword evidence="3" id="KW-0962">Peroxisome biogenesis</keyword>